<keyword evidence="1" id="KW-0732">Signal</keyword>
<dbReference type="InterPro" id="IPR011042">
    <property type="entry name" value="6-blade_b-propeller_TolB-like"/>
</dbReference>
<dbReference type="Proteomes" id="UP000256405">
    <property type="component" value="Unassembled WGS sequence"/>
</dbReference>
<dbReference type="PANTHER" id="PTHR46182:SF2">
    <property type="entry name" value="FI19480P1"/>
    <property type="match status" value="1"/>
</dbReference>
<dbReference type="InterPro" id="IPR014755">
    <property type="entry name" value="Cu-Rt/internalin_Ig-like"/>
</dbReference>
<dbReference type="Gene3D" id="2.60.40.1220">
    <property type="match status" value="1"/>
</dbReference>
<feature type="domain" description="PKD" evidence="2">
    <location>
        <begin position="5875"/>
        <end position="5961"/>
    </location>
</feature>
<reference evidence="3 4" key="1">
    <citation type="submission" date="2018-08" db="EMBL/GenBank/DDBJ databases">
        <title>Genomic Encyclopedia of Archaeal and Bacterial Type Strains, Phase II (KMG-II): from individual species to whole genera.</title>
        <authorList>
            <person name="Goeker M."/>
        </authorList>
    </citation>
    <scope>NUCLEOTIDE SEQUENCE [LARGE SCALE GENOMIC DNA]</scope>
    <source>
        <strain evidence="3 4">DSM 15986</strain>
    </source>
</reference>
<dbReference type="InterPro" id="IPR011041">
    <property type="entry name" value="Quinoprot_gluc/sorb_DH_b-prop"/>
</dbReference>
<dbReference type="GO" id="GO:0005509">
    <property type="term" value="F:calcium ion binding"/>
    <property type="evidence" value="ECO:0007669"/>
    <property type="project" value="InterPro"/>
</dbReference>
<dbReference type="InterPro" id="IPR013783">
    <property type="entry name" value="Ig-like_fold"/>
</dbReference>
<dbReference type="InterPro" id="IPR029865">
    <property type="entry name" value="KIAA0319-like"/>
</dbReference>
<evidence type="ECO:0000259" key="2">
    <source>
        <dbReference type="PROSITE" id="PS50093"/>
    </source>
</evidence>
<feature type="domain" description="PKD" evidence="2">
    <location>
        <begin position="5453"/>
        <end position="5533"/>
    </location>
</feature>
<dbReference type="EMBL" id="QUNF01000045">
    <property type="protein sequence ID" value="REG77473.1"/>
    <property type="molecule type" value="Genomic_DNA"/>
</dbReference>
<dbReference type="PANTHER" id="PTHR46182">
    <property type="entry name" value="FI19480P1"/>
    <property type="match status" value="1"/>
</dbReference>
<dbReference type="SUPFAM" id="SSF49299">
    <property type="entry name" value="PKD domain"/>
    <property type="match status" value="6"/>
</dbReference>
<keyword evidence="4" id="KW-1185">Reference proteome</keyword>
<comment type="caution">
    <text evidence="3">The sequence shown here is derived from an EMBL/GenBank/DDBJ whole genome shotgun (WGS) entry which is preliminary data.</text>
</comment>
<feature type="domain" description="PKD" evidence="2">
    <location>
        <begin position="5539"/>
        <end position="5621"/>
    </location>
</feature>
<dbReference type="GO" id="GO:0016020">
    <property type="term" value="C:membrane"/>
    <property type="evidence" value="ECO:0007669"/>
    <property type="project" value="InterPro"/>
</dbReference>
<dbReference type="Gene3D" id="2.120.10.30">
    <property type="entry name" value="TolB, C-terminal domain"/>
    <property type="match status" value="2"/>
</dbReference>
<dbReference type="RefSeq" id="WP_116116621.1">
    <property type="nucleotide sequence ID" value="NZ_QUNF01000045.1"/>
</dbReference>
<protein>
    <submittedName>
        <fullName evidence="3">PKD repeat protein</fullName>
    </submittedName>
</protein>
<organism evidence="3 4">
    <name type="scientific">Algoriphagus antarcticus</name>
    <dbReference type="NCBI Taxonomy" id="238540"/>
    <lineage>
        <taxon>Bacteria</taxon>
        <taxon>Pseudomonadati</taxon>
        <taxon>Bacteroidota</taxon>
        <taxon>Cytophagia</taxon>
        <taxon>Cytophagales</taxon>
        <taxon>Cyclobacteriaceae</taxon>
        <taxon>Algoriphagus</taxon>
    </lineage>
</organism>
<feature type="domain" description="PKD" evidence="2">
    <location>
        <begin position="5963"/>
        <end position="6049"/>
    </location>
</feature>
<dbReference type="Gene3D" id="2.60.120.430">
    <property type="entry name" value="Galactose-binding lectin"/>
    <property type="match status" value="8"/>
</dbReference>
<sequence>MKSFYKSLATLILFFVGFLLFSSFELKGMLSEKNSFSSNGQFLEKYHGDFDFDGSEKLAPCGGISPLDCSEIKRTLPINLDFTLDQGGLSESGFSMTLESSKFMAPYLSLTSYDPTRISRDGSGLTITSTRGIFFSQQSDQGSPSSGNTNTQVNALGAGLDVSNQIYSISATLDNPDFSVSSGNSSQQAGIWFGIDEDHYVKLAIVKTSSTNRKIQLQVEDMDQSSQATAFLEINTSDLTSNSGEITLRLELDPVANTAQGFFRLGNGEEVQVISATSEPSIRPVPTSYFSGVTFDSENPTELSSFAGIFTSHRNSTGNPIVANFKNFSISEVQSSENDIVDFSFSEQTGAATVDAVTNTVSIVVANGSNLGSLIPTIGISVSAVISPASGVAQDFSVPVNYTVTAEDGTSQVWTVTVTEAAGISPIAVPFRMNVFGADYTKDGDLFEAENTDFLYTAESTITQTSNTAYTPYSVPGGHTDLYYPRRFGPDFGYSLPIANGSYTVRVHMVENFQTAVGTRIFDILLEDEVVENDLDLVASFGKGVLALKSYDVVVSDGELNLNFLASINNGIVQAIEVLPLTQSSENSILTFSLGEETGPATVDPINHTISIEVSTGATSSPLIPSITISDLSSINPASGVAQDFSVPVNYTVTAEDGIDQVWQVLVTELTAAPFEAKINFQDNIVTPPVGYSIDYGQAFGSNTISNNGSEFQYGWKLKSSGTPIDATDGTNGVGRNRFTSVAAYNSASNQGKLEGSLVHFQGDNVRDNTGGTLQWAGNNRGNELIWEIQIPDGVYEVTLGLGDFGPTNLDSRHSATVEGFTIIPAFQPTPGQVKTESMIVEVTDGLLTITGEGGYNSKITHIEIVESTDTPVSGILSFDPNSAIAELSLSATGTLSSTLSGIGAGSIGLIIDDILNLKDKTVFGNNDWLSLPATAGLGELIFETSAIDIANPNGTTFSIGNTRADKVIATAKGFKPATLDLALDVVEPLSIEKAILTYEITGANPAIIDAGAFTVGVEVPFGTDVTGLAPIFTLSEGATASPASGVAANFTSPVTYTVTAEDGSTQNWVVTVTFGAEPLSTEKAILTYEITGANPAIIDAGAFTVGVEVPFGTDVTGLAPIFTLSEGATASPASGVAANFTSPVTYTVTAEDGSTQDWVVTVTFGAEPLSTEKAILTYEITGANPAIIDAGTFTVGVEVPFGTNITGLAPIFTLSEGATASPASGVAANFTSPVTYSVTAEDGSTQDWVVTLTFGAEPLSTEKAILTYEITGANPAIIDAGAFTVGVEVPFGTDITGLAPIFTLSEGATASPASGVAANFTSPVTYSVTAEDGSTQDWEVTLTVADEVITPYEARINFQDNVTIPPTGYEIDFGQAFGTKTLAVGGDTYAYGWKLRSSNNPFDASHLATGNNNGVGRNRLAGGYGSASDIEKLEGTLVHFQGDNIRNNNGTSGWPNQPRANELVWEIEIPNGIYEVTLSLGDQGNDVDSRHSATVEGFTVVPAFVPTPSENRNGTIVVQVNDGLLTITGEGGYNSKINYITILPSIGTPVSGELVFDPLTIDTTLSPNQTSSFTATLQGAGAGDIGLVIDDVINGVDKNDTDFNDWLALPASGSLGSIVFANSATGFTVGTTRTNKIIATATGFKPASLAANLEVIEPASTEKAILTYGITGANLAIIDAGAFTVGVEVPSGMDITGLAPTFTLSEGATASPASGVAANFTSPVTYTVTAEDGSTQDWVVTVTIAEETASTEKTILTFNFAGALGAPVIDTGAFTVGVEVPFGTDVTGLAPTFTLSEGATSSPVSGVAADFTSPVTYTVTAEDGSTQDWVVTVTSGQAPVLPCSPYSLLPCDQIVKSSPINLTFDGNGTGLVDKNGVATGFTVAVPHSAARLTNDLPITYPEVNGFEPSKLTISGGNLVVTATHGIAFLAPPASSNNNTQVNSLGVGLNNITGKLTIETKLLALNSGGNAAQAGIWFGLDEDNFVKLNYNNGNQIELRKEVAGLSSTAAVASNLDQIQINIGTGTTRDITLRMEVDPVGMTIRSFYSIGTGEFIQLTNSSLSQLSLPQVYLDGLTSGDLSGNTFAGVFATYRNGSVFDATFDYFSVNEEEIVVPKTLQFSQSELNFTGEVGSAISAQFVDLIASEGTPTVGLSDDPDSGVWLILPTDPTVGNLEFGVNTNSAAGTYSTTVFATDEPDTQGYENAQITINLTLTDPGTPTTDLKVNFSDPITPAPAGYIRDSGDSYANRGNGYSYGWLDATSSNPADLTKNGRNRAVAGVSTLDNTLIHMQYGNVSTNAANGYLPDAKWEIEVPNGTYTVLVAVGDPNVDGSAADTPFHTIEVEGTAVIDRYEATGIVGSATRGTTGTVTVIVTDGKLTLDPGNGFNTKIRYVEISSGGTVEPQIPRVLGVNPANGATNVPVATSVSANNLFLPNAGGLNNSTINASTVKLTKQGSSTPVTAGVNGTGGGDAINLTPNQPLEANTTYVFTIDGVQDVSGAMLEVFTSTFTTDDGGVVGPTTDLDNVSFTKVGQVKAGGKYTSLEVGPDGLLYALEIGGDIHRWTMNADGTLANEEVLTAWKSGYGSRTAIGFVFDPAATSGNLIAYISHVSGGLSNGPDWDGKISKLTGPQLATEQLLVTDLPRSKRDHLTNSLAFRSFEPTVLYFNQGSNSAAGAFDNAWQKEERMLSGATLRLDLAKLPASLPLNVRTTDNIQAIIAANVNSPTLDGLYNPYYVNAPLTLFASGVRNAYDLVWHSNGQLYIPANGTAGGSNAPASIDGMRRPNGTFYNTSGDPTNYPAIPASINNNTQRDWLFRVNPSEPIGYYGHPNPLRGEFVLNRGDVDVNNSTNAYNGVVPDINYRGAAFDFELNKSPNGVIEYQSNAENGNLRGAILVVRYSGSSDIIALVPDGPNGDIQTFKEGIPGFTGFGDPLDLVEDVSTGNIYVADYARNEIVLLRPSNQASPKPVISANTEQVVGDAIAAGNVVYVEEILLSNLGNAVLNNIAFTVTGGDAAQFTVTGMPSTLNAQNTGSFQVTFDPASNGPKFATLTITGNNAQPISIGLSGLGKQGLGGANEPSLQWILDTHLGQGAINVGDSDPSNNIITTGASTNYNALIGGELAIQKFQRASDGPVSVELLSVYGPTGSNPVVAFGWYLSGNAASVQEIFTVTNDPLSNGQSLNPIVTGVLELDPANASFGFVSRWPFFQNRQLFSEDVLNTFTGAIPHHVRVYALPGEDNAYIVATEEHISGFDYQDIVVIVRNVMPFSDVTPEEGCSPISTLDCQDIDVTLPFTLNFTGSEGGLANTGFTMVDNPSARIAIDGPVFNANVPGFEPSRLSFFNGNLVINANNGIAFANNTTSSDTNSQLNTLGAGFDADAYGNFSINTTLAEQYSDAVNNSEQGGLWFGLNEDNFVKLIVDNGGRVELRREVLGVSANSDQVITAAIANINSSVVKLRLYVDLDNSLLQAFYTINTGAEIELGTLPLPASYITGNSAYSNQSFAGVFATKRRELTAPTVAYAFADFSIVPDNNPVTPTFGPLKINFSTAADAAPVGYERDLGTGFGDRGNGFTYGWLTTNGVTPLDLTGNTRNRAIAGADFIQNTIIHMQYANGVAPGGTVNGNTTEGIWEVVVPNGTYAVTIGVGDLSVDGNPATVPSHTINIEGVNAVNAFVPTGTAGQLTRVTSGTATVTVTDGRLTIDAAGGFNTKIHSLEISQSGAVDLPFFTGVNPANNATGVAIEGFQINVAIDTPAGYELNLASIDGKVKLFEVTTSGNIDLPINPNDTGGGDAITVTPIASLKENTQYIFQISGVQANRTGDLNDLLTFVSFESRFTTGDLNEGETPVRDLTGVSFTKVAGGSALGEGTINERFSSLAVGPDGKLYGSTIGDFQSDGKIFRWDMAADGTLENLQILSPVLNGSNHPVTGTPAGNDRLIIGFAFDPNATAENLVAYITHSVASESAGPEWDGKLTKLSGPNLATVEDLIIHLPRSSKDHLTNSLTFDPAGLMFITQGSNSAGGNPDPSWNNRPERLLSAAILKIDLAKLPSSLPLSAFTTDDISVINAAPTSGLSMSNGTYNPYSASSPLTIFASGIRNAYDLVWHSNGWLYVPTNGTAGNNNNSPNSPATTDYPLARRIDGLTTIPATPSLLGGETQKDWLFKTRGGSYHGHPNPYRGEFILNHGGLPYSNVPGQTDSPRVDVNKYPRNLGPDPNYRQPAYDFGFNKSPNGVIEYKSDAFGGKLQGLLMVVRFSGQDDIIVMDPASNGDIAEAYTSIPGMGGFDDPLDLVEDPKTGNIYISEYDRGAGNNVRLTLLRASVPATLKPELESNPEELLFEIEVQQKTVGGTTYGNQTDTRTVEVTNNGTESITISSASIEGDILDQFNEVSPAGSTTLTPGQSLVYTVTFAPALNSSNLGYHTANLVLTTNSEIQPEFVIGLHALKKNGLEGGNEPPLQAVVNTLGFGINVGWTQLAVGIGTDLKGEEELVQQWVKAGPGNINITPVGRYSPAELLPFGWYTNTNGVINLNEVGALAEDLENAQTLYPEIASGNNFFDPSGAIFGLYVDSNTFNRTNYTEDGINTGGVARRARTYPMRDRAGNLIENSFLVAFEDASNGDYQDYMFVIDNVIPYEEGLLTMNFNPTSLNINTSALDGNTVAQQVTLDATGPLTGAEVTLVANAPWINLPANITIGVPFDLIIDKAGLSFGTYQGKVTATAPGYPAEELNVQVTITAEPVYTYQFNFQSNTAPYVAIASPSGWTDDFGAAFGQRGGFTFGWVTPGTTTPASAAANGRNRNTGINDDALLKTFTIMGHRTAASFPLRDWLIELPNGSYTINISVGDGDFADSYHKLNVNGVTVIDYNQGVNPLPGTNQEATATVEVTNGIMRLSLASGGVNAKPNYIRIAPFVVSAQAPLLTTSLEGLESTSGVYRGGVTATIVAVDRSESAEGIVRTEYSLNGSALQAYTAPVSITAPGNYTLLVEIEDGNGNVTTETYTFAVEALSGALLEIENMTKIPGTQRAFPANDYYTFYRFRTPGEAVTHDANVMKLKNTGTGDLVIDEINLSTANDYTFTVLPSGILPTGLPLTIPAGGSRDININFISNPAGGNNAIIKRTITISSNADNGIEAVATLHGGFAPQPEGGDEIDAQEVFDSFGFTTSMRSSINDAGNNTGNFIVRPSSNAPIPANVDAGYEGDLILSANFVQANPSQPVRGLQLSALHGGPGSNGAQLVQPLAQGNAVVGGMNFSHGPNWYQTLLPKSGGIESTIINADFANTIAGPFRIAIAGYSSAGGNNINAGSPNLAGLRIYKAIDRDGKVIPNEYIALQDFVQGGCGAGSANCDWNDNTFYFINIRPEAVPTAEALENLSIIEGVQFTTDLAGFYDKGYPGNKLFFSLQMVSGDAVPSWLTISENGQITGTAPANAESSYAVNVIATDYNGLIAGSPLTILVDKAPVAIAEANVSEGRAPLTVSFTGENSTDEAELASYEWFFETGATATTANAEHIFASEGEYEVILTVTDINGLTDSDTLMITALNPVGPLARATSDIVGGQAPITVSFDGSTSDSDVAITDYLWDFGTNDATANTATASYTYTEAGEYTVTLTVTDANSLTDQTSITITVTGNVGPTAIAAADVLEGDAPLTVSFLGSESTDDLAIVSYLWNFGNEETSTLADPTVTFNEVGVYPVTLTVTDAAGLTDVANLSITVNEPAPEPNFELRINAGGPELTHEGKVFAADNSFVGGKVYANNAALVPALYKTERSANPPTFSYQIPVPNGTYTLNLHFAEIYHGAAGGGAGGNGKRIFDVNAEGVLILDNFDMNAQAGPQTVIVRTFEVTVTDGVMNLNFSALAAVGGVNEPKVSAIEIIGFVNTNQAPVAVATATPESGFAPLEVVFSGVGSTDDESIATYTWNFGDGSVASNEQNPTHVYAEVGEFTATLTVTDEEGLTNSATVAILVTVGNQAPVAVATATPESGFAPLEVVFSGVGSTDDQLIATYTWNFGDGSAASNEQNPTHVYAEVGEYTATLTVADGQGLTNSATVLITVAEEPTDNGFSLYLNTGSAANVAFDGKLFVGDLATPTLYNSTHTYTNTNASNLPLYQTERGSQADLTILNYSIPVPNGTYTVSTYHNEMYFGKVAGQVNAIGKRVFDILIEGNLVKDNLDLFSESGGNPIKLTFTEVVVLDGVMNISMPPSANRASISGLAIDKVIDVVVENEAPVAAFTQSPETGITTETTVSFNSSSSTDDKAITSYGWDFGDGTSSTEANPTHTFTTAGTYSVSLTVTDAEGLSDVATIQIEVFEPAPVEYDFSMYINAGSIQTVSYEGKEFVGDETINPIPYANARKDYQPLASSNELFRSARSSTSISTGGIVYTIDVPNGMYKVSTYHIEQHFG</sequence>
<dbReference type="InterPro" id="IPR022409">
    <property type="entry name" value="PKD/Chitinase_dom"/>
</dbReference>
<dbReference type="Pfam" id="PF18911">
    <property type="entry name" value="PKD_4"/>
    <property type="match status" value="6"/>
</dbReference>
<dbReference type="InterPro" id="IPR015919">
    <property type="entry name" value="Cadherin-like_sf"/>
</dbReference>
<dbReference type="Pfam" id="PF11721">
    <property type="entry name" value="Malectin"/>
    <property type="match status" value="3"/>
</dbReference>
<evidence type="ECO:0000313" key="4">
    <source>
        <dbReference type="Proteomes" id="UP000256405"/>
    </source>
</evidence>
<dbReference type="InterPro" id="IPR032812">
    <property type="entry name" value="SbsA_Ig"/>
</dbReference>
<dbReference type="InterPro" id="IPR008979">
    <property type="entry name" value="Galactose-bd-like_sf"/>
</dbReference>
<dbReference type="SMART" id="SM00089">
    <property type="entry name" value="PKD"/>
    <property type="match status" value="6"/>
</dbReference>
<dbReference type="Pfam" id="PF05345">
    <property type="entry name" value="He_PIG"/>
    <property type="match status" value="1"/>
</dbReference>
<evidence type="ECO:0000256" key="1">
    <source>
        <dbReference type="ARBA" id="ARBA00022729"/>
    </source>
</evidence>
<feature type="domain" description="PKD" evidence="2">
    <location>
        <begin position="5626"/>
        <end position="5706"/>
    </location>
</feature>
<dbReference type="Gene3D" id="2.60.40.2340">
    <property type="match status" value="8"/>
</dbReference>
<dbReference type="InterPro" id="IPR000601">
    <property type="entry name" value="PKD_dom"/>
</dbReference>
<dbReference type="InterPro" id="IPR021720">
    <property type="entry name" value="Malectin_dom"/>
</dbReference>
<proteinExistence type="predicted"/>
<dbReference type="SUPFAM" id="SSF50952">
    <property type="entry name" value="Soluble quinoprotein glucose dehydrogenase"/>
    <property type="match status" value="1"/>
</dbReference>
<dbReference type="OrthoDB" id="1488789at2"/>
<name>A0A3E0D4Q0_9BACT</name>
<dbReference type="SUPFAM" id="SSF49313">
    <property type="entry name" value="Cadherin-like"/>
    <property type="match status" value="1"/>
</dbReference>
<feature type="non-terminal residue" evidence="3">
    <location>
        <position position="6393"/>
    </location>
</feature>
<dbReference type="PROSITE" id="PS50093">
    <property type="entry name" value="PKD"/>
    <property type="match status" value="6"/>
</dbReference>
<dbReference type="SUPFAM" id="SSF49785">
    <property type="entry name" value="Galactose-binding domain-like"/>
    <property type="match status" value="7"/>
</dbReference>
<dbReference type="Pfam" id="PF13205">
    <property type="entry name" value="Big_5"/>
    <property type="match status" value="1"/>
</dbReference>
<dbReference type="InterPro" id="IPR035986">
    <property type="entry name" value="PKD_dom_sf"/>
</dbReference>
<dbReference type="Gene3D" id="2.60.40.10">
    <property type="entry name" value="Immunoglobulins"/>
    <property type="match status" value="10"/>
</dbReference>
<dbReference type="GO" id="GO:0031410">
    <property type="term" value="C:cytoplasmic vesicle"/>
    <property type="evidence" value="ECO:0007669"/>
    <property type="project" value="TreeGrafter"/>
</dbReference>
<evidence type="ECO:0000313" key="3">
    <source>
        <dbReference type="EMBL" id="REG77473.1"/>
    </source>
</evidence>
<accession>A0A3E0D4Q0</accession>
<gene>
    <name evidence="3" type="ORF">C8N25_1451</name>
</gene>
<dbReference type="CDD" id="cd00146">
    <property type="entry name" value="PKD"/>
    <property type="match status" value="6"/>
</dbReference>
<feature type="domain" description="PKD" evidence="2">
    <location>
        <begin position="6231"/>
        <end position="6299"/>
    </location>
</feature>
<dbReference type="Gene3D" id="2.60.120.200">
    <property type="match status" value="2"/>
</dbReference>